<keyword evidence="1" id="KW-0717">Septation</keyword>
<dbReference type="Pfam" id="PF03846">
    <property type="entry name" value="SulA"/>
    <property type="match status" value="1"/>
</dbReference>
<dbReference type="NCBIfam" id="TIGR00623">
    <property type="entry name" value="SOS_SulA_coli"/>
    <property type="match status" value="1"/>
</dbReference>
<dbReference type="EMBL" id="CVRY01000001">
    <property type="protein sequence ID" value="CRL59329.1"/>
    <property type="molecule type" value="Genomic_DNA"/>
</dbReference>
<comment type="PTM">
    <text evidence="1">Is rapidly cleaved and degraded by the Lon protease once DNA damage is repaired.</text>
</comment>
<keyword evidence="1 2" id="KW-0132">Cell division</keyword>
<comment type="subunit">
    <text evidence="1">Interacts with FtsZ.</text>
</comment>
<accession>A0A0G4Q0Z7</accession>
<feature type="region of interest" description="Lon protease binding" evidence="1">
    <location>
        <begin position="176"/>
        <end position="183"/>
    </location>
</feature>
<dbReference type="SUPFAM" id="SSF52540">
    <property type="entry name" value="P-loop containing nucleoside triphosphate hydrolases"/>
    <property type="match status" value="1"/>
</dbReference>
<dbReference type="AlphaFoldDB" id="A0A0G4Q0Z7"/>
<feature type="site" description="Essential for degradation by Lon protease" evidence="1">
    <location>
        <position position="183"/>
    </location>
</feature>
<dbReference type="InterPro" id="IPR047696">
    <property type="entry name" value="SulA_enterobact"/>
</dbReference>
<dbReference type="HAMAP" id="MF_01179">
    <property type="entry name" value="SulA"/>
    <property type="match status" value="1"/>
</dbReference>
<evidence type="ECO:0000256" key="1">
    <source>
        <dbReference type="HAMAP-Rule" id="MF_01179"/>
    </source>
</evidence>
<dbReference type="NCBIfam" id="NF007892">
    <property type="entry name" value="PRK10595.1"/>
    <property type="match status" value="1"/>
</dbReference>
<gene>
    <name evidence="1 2" type="primary">sulA</name>
    <name evidence="2" type="ORF">BN1804_00386</name>
</gene>
<dbReference type="GO" id="GO:0009432">
    <property type="term" value="P:SOS response"/>
    <property type="evidence" value="ECO:0007669"/>
    <property type="project" value="UniProtKB-UniRule"/>
</dbReference>
<evidence type="ECO:0000313" key="3">
    <source>
        <dbReference type="Proteomes" id="UP000183920"/>
    </source>
</evidence>
<name>A0A0G4Q0Z7_9GAMM</name>
<evidence type="ECO:0000313" key="2">
    <source>
        <dbReference type="EMBL" id="CRL59329.1"/>
    </source>
</evidence>
<dbReference type="GO" id="GO:0000917">
    <property type="term" value="P:division septum assembly"/>
    <property type="evidence" value="ECO:0007669"/>
    <property type="project" value="UniProtKB-KW"/>
</dbReference>
<dbReference type="Proteomes" id="UP000183920">
    <property type="component" value="Unassembled WGS sequence"/>
</dbReference>
<keyword evidence="1" id="KW-0742">SOS response</keyword>
<keyword evidence="1" id="KW-0131">Cell cycle</keyword>
<comment type="function">
    <text evidence="1">Component of the SOS system and an inhibitor of cell division. Accumulation of SulA causes rapid cessation of cell division and the appearance of long, non-septate filaments. In the presence of GTP, binds a polymerization-competent form of FtsZ in a 1:1 ratio, thus inhibiting FtsZ polymerization and therefore preventing it from participating in the assembly of the Z ring. This mechanism prevents the premature segregation of damaged DNA to daughter cells during cell division.</text>
</comment>
<dbReference type="GO" id="GO:0051782">
    <property type="term" value="P:negative regulation of cell division"/>
    <property type="evidence" value="ECO:0007669"/>
    <property type="project" value="UniProtKB-UniRule"/>
</dbReference>
<dbReference type="Gene3D" id="3.40.50.300">
    <property type="entry name" value="P-loop containing nucleotide triphosphate hydrolases"/>
    <property type="match status" value="1"/>
</dbReference>
<comment type="induction">
    <text evidence="1">By DNA damage, as part of the SOS response.</text>
</comment>
<feature type="region of interest" description="FtsZ binding" evidence="1">
    <location>
        <begin position="114"/>
        <end position="120"/>
    </location>
</feature>
<dbReference type="PIRSF" id="PIRSF003093">
    <property type="entry name" value="SulA"/>
    <property type="match status" value="1"/>
</dbReference>
<reference evidence="3" key="1">
    <citation type="submission" date="2015-06" db="EMBL/GenBank/DDBJ databases">
        <authorList>
            <person name="Urmite Genomes"/>
        </authorList>
    </citation>
    <scope>NUCLEOTIDE SEQUENCE [LARGE SCALE GENOMIC DNA]</scope>
    <source>
        <strain evidence="3">CSUR P1867</strain>
    </source>
</reference>
<dbReference type="InterPro" id="IPR004596">
    <property type="entry name" value="Cell_div_suppressor_SulA"/>
</dbReference>
<organism evidence="2 3">
    <name type="scientific">Proteus penneri</name>
    <dbReference type="NCBI Taxonomy" id="102862"/>
    <lineage>
        <taxon>Bacteria</taxon>
        <taxon>Pseudomonadati</taxon>
        <taxon>Pseudomonadota</taxon>
        <taxon>Gammaproteobacteria</taxon>
        <taxon>Enterobacterales</taxon>
        <taxon>Morganellaceae</taxon>
        <taxon>Proteus</taxon>
    </lineage>
</organism>
<dbReference type="RefSeq" id="WP_072062774.1">
    <property type="nucleotide sequence ID" value="NZ_CVRY01000001.1"/>
</dbReference>
<comment type="similarity">
    <text evidence="1">Belongs to the SulA family.</text>
</comment>
<keyword evidence="1" id="KW-0227">DNA damage</keyword>
<proteinExistence type="evidence at transcript level"/>
<sequence length="183" mass="20911">MKLSTSSPTRQNAILQEISNEVLPLSIPSTVATYDSNNKQGMVSELLYQNPLVINHILLPLLKQYSYESRWLLWLNPQQKLNRTWLKNVGLPLNKIIQLNHINMITTVDLMEKALASGNYSVVLGWLPEISSEEMKRLESAASKGKTLGFIMRQQINTNIHLENSNTSKRHLNSVKIHSIHYH</sequence>
<dbReference type="InterPro" id="IPR027417">
    <property type="entry name" value="P-loop_NTPase"/>
</dbReference>
<protein>
    <recommendedName>
        <fullName evidence="1">Cell division inhibitor SulA</fullName>
    </recommendedName>
</protein>